<gene>
    <name evidence="1" type="ORF">BACCOPRO_03450</name>
</gene>
<sequence>MKFYVYRLCHNSDNFSFSLFLKAVQPAEGYFLPSTAAQEYR</sequence>
<proteinExistence type="predicted"/>
<organism evidence="1 2">
    <name type="scientific">Phocaeicola coprophilus DSM 18228 = JCM 13818</name>
    <dbReference type="NCBI Taxonomy" id="547042"/>
    <lineage>
        <taxon>Bacteria</taxon>
        <taxon>Pseudomonadati</taxon>
        <taxon>Bacteroidota</taxon>
        <taxon>Bacteroidia</taxon>
        <taxon>Bacteroidales</taxon>
        <taxon>Bacteroidaceae</taxon>
        <taxon>Phocaeicola</taxon>
    </lineage>
</organism>
<dbReference type="Proteomes" id="UP000014073">
    <property type="component" value="Unassembled WGS sequence"/>
</dbReference>
<dbReference type="HOGENOM" id="CLU_3265544_0_0_10"/>
<accession>S0FDC1</accession>
<evidence type="ECO:0000313" key="1">
    <source>
        <dbReference type="EMBL" id="EEF77927.1"/>
    </source>
</evidence>
<comment type="caution">
    <text evidence="1">The sequence shown here is derived from an EMBL/GenBank/DDBJ whole genome shotgun (WGS) entry which is preliminary data.</text>
</comment>
<protein>
    <submittedName>
        <fullName evidence="1">Uncharacterized protein</fullName>
    </submittedName>
</protein>
<evidence type="ECO:0000313" key="2">
    <source>
        <dbReference type="Proteomes" id="UP000014073"/>
    </source>
</evidence>
<name>S0FDC1_9BACT</name>
<dbReference type="EMBL" id="ACBW01000215">
    <property type="protein sequence ID" value="EEF77927.1"/>
    <property type="molecule type" value="Genomic_DNA"/>
</dbReference>
<dbReference type="STRING" id="547042.BACCOPRO_03450"/>
<dbReference type="AlphaFoldDB" id="S0FDC1"/>
<keyword evidence="2" id="KW-1185">Reference proteome</keyword>
<reference evidence="1 2" key="1">
    <citation type="submission" date="2008-12" db="EMBL/GenBank/DDBJ databases">
        <authorList>
            <person name="Fulton L."/>
            <person name="Clifton S."/>
            <person name="Fulton B."/>
            <person name="Xu J."/>
            <person name="Minx P."/>
            <person name="Pepin K.H."/>
            <person name="Johnson M."/>
            <person name="Bhonagiri V."/>
            <person name="Nash W.E."/>
            <person name="Mardis E.R."/>
            <person name="Wilson R.K."/>
        </authorList>
    </citation>
    <scope>NUCLEOTIDE SEQUENCE [LARGE SCALE GENOMIC DNA]</scope>
    <source>
        <strain evidence="1 2">DSM 18228</strain>
    </source>
</reference>